<dbReference type="PROSITE" id="PS51007">
    <property type="entry name" value="CYTC"/>
    <property type="match status" value="1"/>
</dbReference>
<dbReference type="Pfam" id="PF00034">
    <property type="entry name" value="Cytochrom_C"/>
    <property type="match status" value="1"/>
</dbReference>
<dbReference type="InterPro" id="IPR051459">
    <property type="entry name" value="Cytochrome_c-type_DH"/>
</dbReference>
<feature type="region of interest" description="Disordered" evidence="5">
    <location>
        <begin position="65"/>
        <end position="86"/>
    </location>
</feature>
<evidence type="ECO:0000313" key="8">
    <source>
        <dbReference type="Proteomes" id="UP000441586"/>
    </source>
</evidence>
<proteinExistence type="predicted"/>
<dbReference type="InterPro" id="IPR009056">
    <property type="entry name" value="Cyt_c-like_dom"/>
</dbReference>
<dbReference type="SUPFAM" id="SSF46626">
    <property type="entry name" value="Cytochrome c"/>
    <property type="match status" value="1"/>
</dbReference>
<dbReference type="PANTHER" id="PTHR35008:SF4">
    <property type="entry name" value="BLL4482 PROTEIN"/>
    <property type="match status" value="1"/>
</dbReference>
<dbReference type="GO" id="GO:0020037">
    <property type="term" value="F:heme binding"/>
    <property type="evidence" value="ECO:0007669"/>
    <property type="project" value="InterPro"/>
</dbReference>
<evidence type="ECO:0000313" key="7">
    <source>
        <dbReference type="EMBL" id="KAE9628939.1"/>
    </source>
</evidence>
<evidence type="ECO:0000256" key="2">
    <source>
        <dbReference type="ARBA" id="ARBA00022723"/>
    </source>
</evidence>
<gene>
    <name evidence="7" type="ORF">GP644_14335</name>
</gene>
<feature type="domain" description="Cytochrome c" evidence="6">
    <location>
        <begin position="38"/>
        <end position="136"/>
    </location>
</feature>
<accession>A0A6A4R9A5</accession>
<evidence type="ECO:0000256" key="4">
    <source>
        <dbReference type="PROSITE-ProRule" id="PRU00433"/>
    </source>
</evidence>
<reference evidence="7 8" key="1">
    <citation type="submission" date="2019-12" db="EMBL/GenBank/DDBJ databases">
        <authorList>
            <person name="Zhang Y.-J."/>
        </authorList>
    </citation>
    <scope>NUCLEOTIDE SEQUENCE [LARGE SCALE GENOMIC DNA]</scope>
    <source>
        <strain evidence="7 8">H18S-6</strain>
    </source>
</reference>
<keyword evidence="3 4" id="KW-0408">Iron</keyword>
<evidence type="ECO:0000256" key="1">
    <source>
        <dbReference type="ARBA" id="ARBA00022617"/>
    </source>
</evidence>
<evidence type="ECO:0000256" key="3">
    <source>
        <dbReference type="ARBA" id="ARBA00023004"/>
    </source>
</evidence>
<dbReference type="PANTHER" id="PTHR35008">
    <property type="entry name" value="BLL4482 PROTEIN-RELATED"/>
    <property type="match status" value="1"/>
</dbReference>
<organism evidence="7 8">
    <name type="scientific">Parasedimentitalea maritima</name>
    <dbReference type="NCBI Taxonomy" id="2578117"/>
    <lineage>
        <taxon>Bacteria</taxon>
        <taxon>Pseudomonadati</taxon>
        <taxon>Pseudomonadota</taxon>
        <taxon>Alphaproteobacteria</taxon>
        <taxon>Rhodobacterales</taxon>
        <taxon>Paracoccaceae</taxon>
        <taxon>Parasedimentitalea</taxon>
    </lineage>
</organism>
<dbReference type="InterPro" id="IPR036909">
    <property type="entry name" value="Cyt_c-like_dom_sf"/>
</dbReference>
<evidence type="ECO:0000259" key="6">
    <source>
        <dbReference type="PROSITE" id="PS51007"/>
    </source>
</evidence>
<dbReference type="Proteomes" id="UP000441586">
    <property type="component" value="Unassembled WGS sequence"/>
</dbReference>
<dbReference type="GO" id="GO:0046872">
    <property type="term" value="F:metal ion binding"/>
    <property type="evidence" value="ECO:0007669"/>
    <property type="project" value="UniProtKB-KW"/>
</dbReference>
<keyword evidence="1 4" id="KW-0349">Heme</keyword>
<dbReference type="GO" id="GO:0009055">
    <property type="term" value="F:electron transfer activity"/>
    <property type="evidence" value="ECO:0007669"/>
    <property type="project" value="InterPro"/>
</dbReference>
<dbReference type="EMBL" id="WSFO01000008">
    <property type="protein sequence ID" value="KAE9628939.1"/>
    <property type="molecule type" value="Genomic_DNA"/>
</dbReference>
<sequence>MKFFGSSVALGVAVLGTVLWSQGTAGNAAGVFPYQDDAAVARGEVIYQDNCASCHGDQLQGEANWRERDEEGYLPAPPHNASGHTWHHADQQLLTITRKGTAALVGNGYRSRMEGYEDVLSEADLLAVFAYIKSTWPAEVIARHNEINKQAEN</sequence>
<protein>
    <submittedName>
        <fullName evidence="7">C-type cytochrome</fullName>
    </submittedName>
</protein>
<dbReference type="RefSeq" id="WP_158980115.1">
    <property type="nucleotide sequence ID" value="NZ_WSFO01000008.1"/>
</dbReference>
<keyword evidence="2 4" id="KW-0479">Metal-binding</keyword>
<dbReference type="Gene3D" id="1.10.760.10">
    <property type="entry name" value="Cytochrome c-like domain"/>
    <property type="match status" value="1"/>
</dbReference>
<comment type="caution">
    <text evidence="7">The sequence shown here is derived from an EMBL/GenBank/DDBJ whole genome shotgun (WGS) entry which is preliminary data.</text>
</comment>
<dbReference type="AlphaFoldDB" id="A0A6A4R9A5"/>
<name>A0A6A4R9A5_9RHOB</name>
<evidence type="ECO:0000256" key="5">
    <source>
        <dbReference type="SAM" id="MobiDB-lite"/>
    </source>
</evidence>